<evidence type="ECO:0000313" key="2">
    <source>
        <dbReference type="EMBL" id="AYC30653.1"/>
    </source>
</evidence>
<feature type="transmembrane region" description="Helical" evidence="1">
    <location>
        <begin position="113"/>
        <end position="133"/>
    </location>
</feature>
<feature type="transmembrane region" description="Helical" evidence="1">
    <location>
        <begin position="235"/>
        <end position="253"/>
    </location>
</feature>
<feature type="transmembrane region" description="Helical" evidence="1">
    <location>
        <begin position="52"/>
        <end position="74"/>
    </location>
</feature>
<feature type="transmembrane region" description="Helical" evidence="1">
    <location>
        <begin position="86"/>
        <end position="107"/>
    </location>
</feature>
<dbReference type="RefSeq" id="WP_119884366.1">
    <property type="nucleotide sequence ID" value="NZ_CP032418.1"/>
</dbReference>
<keyword evidence="1" id="KW-1133">Transmembrane helix</keyword>
<keyword evidence="3" id="KW-1185">Reference proteome</keyword>
<organism evidence="2 3">
    <name type="scientific">Paenisporosarcina cavernae</name>
    <dbReference type="NCBI Taxonomy" id="2320858"/>
    <lineage>
        <taxon>Bacteria</taxon>
        <taxon>Bacillati</taxon>
        <taxon>Bacillota</taxon>
        <taxon>Bacilli</taxon>
        <taxon>Bacillales</taxon>
        <taxon>Caryophanaceae</taxon>
        <taxon>Paenisporosarcina</taxon>
    </lineage>
</organism>
<gene>
    <name evidence="2" type="ORF">D3873_12770</name>
</gene>
<keyword evidence="1" id="KW-0812">Transmembrane</keyword>
<dbReference type="EMBL" id="CP032418">
    <property type="protein sequence ID" value="AYC30653.1"/>
    <property type="molecule type" value="Genomic_DNA"/>
</dbReference>
<evidence type="ECO:0000256" key="1">
    <source>
        <dbReference type="SAM" id="Phobius"/>
    </source>
</evidence>
<proteinExistence type="predicted"/>
<dbReference type="AlphaFoldDB" id="A0A385YYL0"/>
<feature type="transmembrane region" description="Helical" evidence="1">
    <location>
        <begin position="273"/>
        <end position="291"/>
    </location>
</feature>
<feature type="transmembrane region" description="Helical" evidence="1">
    <location>
        <begin position="177"/>
        <end position="197"/>
    </location>
</feature>
<feature type="transmembrane region" description="Helical" evidence="1">
    <location>
        <begin position="209"/>
        <end position="229"/>
    </location>
</feature>
<dbReference type="KEGG" id="paek:D3873_12770"/>
<dbReference type="OrthoDB" id="2734473at2"/>
<keyword evidence="1" id="KW-0472">Membrane</keyword>
<dbReference type="Proteomes" id="UP000265725">
    <property type="component" value="Chromosome"/>
</dbReference>
<dbReference type="Gene3D" id="1.50.10.150">
    <property type="entry name" value="Voltage-dependent anion channel"/>
    <property type="match status" value="1"/>
</dbReference>
<protein>
    <submittedName>
        <fullName evidence="2">Uncharacterized protein</fullName>
    </submittedName>
</protein>
<feature type="transmembrane region" description="Helical" evidence="1">
    <location>
        <begin position="153"/>
        <end position="171"/>
    </location>
</feature>
<name>A0A385YYL0_9BACL</name>
<reference evidence="3" key="1">
    <citation type="submission" date="2018-09" db="EMBL/GenBank/DDBJ databases">
        <authorList>
            <person name="Zhu H."/>
        </authorList>
    </citation>
    <scope>NUCLEOTIDE SEQUENCE [LARGE SCALE GENOMIC DNA]</scope>
    <source>
        <strain evidence="3">K2R23-3</strain>
    </source>
</reference>
<evidence type="ECO:0000313" key="3">
    <source>
        <dbReference type="Proteomes" id="UP000265725"/>
    </source>
</evidence>
<dbReference type="InterPro" id="IPR038665">
    <property type="entry name" value="Voltage-dep_anion_channel_sf"/>
</dbReference>
<accession>A0A385YYL0</accession>
<feature type="transmembrane region" description="Helical" evidence="1">
    <location>
        <begin position="303"/>
        <end position="327"/>
    </location>
</feature>
<sequence length="337" mass="38149">MILFSILLGIIFFFILQQQRAVLPTAFPAVIMSFGIVNVGVFHLPEHTTNWTYIFFHISTSLATAFFCQQIWLVRVNRWKETHFAAPQQAVTFGTWVAGGVILSLQWMYLYNFLLVSTVLFVVLGISWILYLLHVGISAFRQQHSRTRANGTYLLLTVSTQSLVIFANHVFQVSDFWNKALLMTGVIFYIGSVFFLFPSIQRSTWNGTYCILHGALSITGVATLTAGVLDENLLLPFWSIVTSLFIGIELLEISRFTSRQSFIASLQPNITNWSRLFTFGMFYTFTFSMSFPQGFLSTIAEVVILVLPFVLVPLIVKEIIASGIAFFTKKKVFTESS</sequence>